<keyword evidence="3" id="KW-0805">Transcription regulation</keyword>
<dbReference type="CDD" id="cd00009">
    <property type="entry name" value="AAA"/>
    <property type="match status" value="1"/>
</dbReference>
<gene>
    <name evidence="9" type="ORF">BN1095_510004</name>
    <name evidence="7" type="ORF">BN1096_700263</name>
    <name evidence="8" type="ORF">BN1097_710262</name>
</gene>
<dbReference type="SMART" id="SM00382">
    <property type="entry name" value="AAA"/>
    <property type="match status" value="1"/>
</dbReference>
<dbReference type="GO" id="GO:0003677">
    <property type="term" value="F:DNA binding"/>
    <property type="evidence" value="ECO:0007669"/>
    <property type="project" value="UniProtKB-KW"/>
</dbReference>
<dbReference type="InterPro" id="IPR058031">
    <property type="entry name" value="AAA_lid_NorR"/>
</dbReference>
<name>A0A069AW39_CLODI</name>
<dbReference type="RefSeq" id="WP_021367162.1">
    <property type="nucleotide sequence ID" value="NZ_BBYB01000112.1"/>
</dbReference>
<dbReference type="InterPro" id="IPR025943">
    <property type="entry name" value="Sigma_54_int_dom_ATP-bd_2"/>
</dbReference>
<protein>
    <submittedName>
        <fullName evidence="9">Transcriptional regulator, sigma-54-dependent</fullName>
    </submittedName>
</protein>
<evidence type="ECO:0000256" key="1">
    <source>
        <dbReference type="ARBA" id="ARBA00022741"/>
    </source>
</evidence>
<dbReference type="GO" id="GO:0005524">
    <property type="term" value="F:ATP binding"/>
    <property type="evidence" value="ECO:0007669"/>
    <property type="project" value="UniProtKB-KW"/>
</dbReference>
<dbReference type="GO" id="GO:0006355">
    <property type="term" value="P:regulation of DNA-templated transcription"/>
    <property type="evidence" value="ECO:0007669"/>
    <property type="project" value="InterPro"/>
</dbReference>
<dbReference type="EMBL" id="LK932411">
    <property type="protein sequence ID" value="CDS89599.1"/>
    <property type="molecule type" value="Genomic_DNA"/>
</dbReference>
<evidence type="ECO:0000313" key="7">
    <source>
        <dbReference type="EMBL" id="CDS88959.1"/>
    </source>
</evidence>
<dbReference type="InterPro" id="IPR036388">
    <property type="entry name" value="WH-like_DNA-bd_sf"/>
</dbReference>
<keyword evidence="5" id="KW-0804">Transcription</keyword>
<dbReference type="PANTHER" id="PTHR32071:SF57">
    <property type="entry name" value="C4-DICARBOXYLATE TRANSPORT TRANSCRIPTIONAL REGULATORY PROTEIN DCTD"/>
    <property type="match status" value="1"/>
</dbReference>
<dbReference type="EMBL" id="LK932525">
    <property type="protein sequence ID" value="CDS88959.1"/>
    <property type="molecule type" value="Genomic_DNA"/>
</dbReference>
<dbReference type="Pfam" id="PF25601">
    <property type="entry name" value="AAA_lid_14"/>
    <property type="match status" value="1"/>
</dbReference>
<dbReference type="Gene3D" id="1.10.8.60">
    <property type="match status" value="1"/>
</dbReference>
<dbReference type="SUPFAM" id="SSF52540">
    <property type="entry name" value="P-loop containing nucleoside triphosphate hydrolases"/>
    <property type="match status" value="1"/>
</dbReference>
<dbReference type="Gene3D" id="3.30.450.20">
    <property type="entry name" value="PAS domain"/>
    <property type="match status" value="1"/>
</dbReference>
<evidence type="ECO:0000259" key="6">
    <source>
        <dbReference type="PROSITE" id="PS50045"/>
    </source>
</evidence>
<evidence type="ECO:0000313" key="8">
    <source>
        <dbReference type="EMBL" id="CDS89599.1"/>
    </source>
</evidence>
<dbReference type="FunFam" id="3.40.50.300:FF:000006">
    <property type="entry name" value="DNA-binding transcriptional regulator NtrC"/>
    <property type="match status" value="1"/>
</dbReference>
<dbReference type="InterPro" id="IPR027417">
    <property type="entry name" value="P-loop_NTPase"/>
</dbReference>
<dbReference type="InterPro" id="IPR002078">
    <property type="entry name" value="Sigma_54_int"/>
</dbReference>
<evidence type="ECO:0000256" key="2">
    <source>
        <dbReference type="ARBA" id="ARBA00022840"/>
    </source>
</evidence>
<dbReference type="InterPro" id="IPR025662">
    <property type="entry name" value="Sigma_54_int_dom_ATP-bd_1"/>
</dbReference>
<dbReference type="AlphaFoldDB" id="A0A069AW39"/>
<evidence type="ECO:0000256" key="3">
    <source>
        <dbReference type="ARBA" id="ARBA00023015"/>
    </source>
</evidence>
<sequence length="669" mass="76507">MKTIAVVTDGLSKLECFLNKNLEMIFKDKVMIKNYYLNKITEKELIKDDIILVMIDDRVLKIKKYVEDVSKIITINRSIKQKDIYKLFSLPEGIDVLVVNDNKHTVLETISNLYNIGINHLNFIPYNPNEEYRNIKIAITPGEASLVPKYIEEVIDLGHRYIDSSTFIQIIAKLKLDDKEITERLIKYTDEIISLYSGINTKYKELTIKADELNSIINLSNLGMAMVSDKGNIIICNNSLGDILDIQSNIIGKNIDELENENIKKIFSLSKAHDEVIKFNNKYLNVNKYNIESFGRVTGYYFCIQEITYIRKLEQNLSKKLREKGQVARYTFDDIKTVSTKMERTKKLGMKIAESDYTILITGESGTGKELMAQSIHNASPRHSQPFIAINCAAMPENLLESELFGYEEGAFTGALKGGKKGLFEQANNGTIFLDEIGDMPIYLQSKLLRVLQENQVMRVGGENVIDIDVRVIAATNKNLLEMIKGDRFRADLYYRINVLPINILPLRERKEDIEVMLKHFMKRKRAISQDVQDIINAYEWPGNIRELKNTAMYINIMSSEDVILINDLPHNLLNITEDFSKEISILKDRTSIEKVKLVMECLKNANNLNKNIGRNGIVNSINELGYNITEGEVRGILNMLKELDLIICESGRKGSELNRRGKNILNSI</sequence>
<dbReference type="Pfam" id="PF00158">
    <property type="entry name" value="Sigma54_activat"/>
    <property type="match status" value="1"/>
</dbReference>
<dbReference type="InterPro" id="IPR003593">
    <property type="entry name" value="AAA+_ATPase"/>
</dbReference>
<keyword evidence="2" id="KW-0067">ATP-binding</keyword>
<organism evidence="9">
    <name type="scientific">Clostridioides difficile</name>
    <name type="common">Peptoclostridium difficile</name>
    <dbReference type="NCBI Taxonomy" id="1496"/>
    <lineage>
        <taxon>Bacteria</taxon>
        <taxon>Bacillati</taxon>
        <taxon>Bacillota</taxon>
        <taxon>Clostridia</taxon>
        <taxon>Peptostreptococcales</taxon>
        <taxon>Peptostreptococcaceae</taxon>
        <taxon>Clostridioides</taxon>
    </lineage>
</organism>
<dbReference type="Gene3D" id="3.40.50.300">
    <property type="entry name" value="P-loop containing nucleotide triphosphate hydrolases"/>
    <property type="match status" value="1"/>
</dbReference>
<proteinExistence type="predicted"/>
<reference evidence="9" key="1">
    <citation type="submission" date="2014-07" db="EMBL/GenBank/DDBJ databases">
        <authorList>
            <person name="Monot Marc"/>
        </authorList>
    </citation>
    <scope>NUCLEOTIDE SEQUENCE</scope>
    <source>
        <strain evidence="9">7032989</strain>
        <strain evidence="8">7032994</strain>
    </source>
</reference>
<keyword evidence="4" id="KW-0238">DNA-binding</keyword>
<evidence type="ECO:0000256" key="4">
    <source>
        <dbReference type="ARBA" id="ARBA00023125"/>
    </source>
</evidence>
<evidence type="ECO:0000313" key="9">
    <source>
        <dbReference type="EMBL" id="CDT49169.1"/>
    </source>
</evidence>
<dbReference type="EMBL" id="LK933194">
    <property type="protein sequence ID" value="CDT49169.1"/>
    <property type="molecule type" value="Genomic_DNA"/>
</dbReference>
<dbReference type="InterPro" id="IPR025944">
    <property type="entry name" value="Sigma_54_int_dom_CS"/>
</dbReference>
<dbReference type="Gene3D" id="1.10.10.10">
    <property type="entry name" value="Winged helix-like DNA-binding domain superfamily/Winged helix DNA-binding domain"/>
    <property type="match status" value="1"/>
</dbReference>
<dbReference type="PROSITE" id="PS00688">
    <property type="entry name" value="SIGMA54_INTERACT_3"/>
    <property type="match status" value="1"/>
</dbReference>
<dbReference type="PANTHER" id="PTHR32071">
    <property type="entry name" value="TRANSCRIPTIONAL REGULATORY PROTEIN"/>
    <property type="match status" value="1"/>
</dbReference>
<keyword evidence="1" id="KW-0547">Nucleotide-binding</keyword>
<feature type="domain" description="Sigma-54 factor interaction" evidence="6">
    <location>
        <begin position="335"/>
        <end position="557"/>
    </location>
</feature>
<accession>A0A069AW39</accession>
<dbReference type="PROSITE" id="PS50045">
    <property type="entry name" value="SIGMA54_INTERACT_4"/>
    <property type="match status" value="1"/>
</dbReference>
<evidence type="ECO:0000256" key="5">
    <source>
        <dbReference type="ARBA" id="ARBA00023163"/>
    </source>
</evidence>
<dbReference type="PROSITE" id="PS00676">
    <property type="entry name" value="SIGMA54_INTERACT_2"/>
    <property type="match status" value="1"/>
</dbReference>
<dbReference type="PROSITE" id="PS00675">
    <property type="entry name" value="SIGMA54_INTERACT_1"/>
    <property type="match status" value="1"/>
</dbReference>